<feature type="compositionally biased region" description="Basic and acidic residues" evidence="2">
    <location>
        <begin position="80"/>
        <end position="91"/>
    </location>
</feature>
<dbReference type="InterPro" id="IPR048289">
    <property type="entry name" value="RRM2_NsCP33-like"/>
</dbReference>
<dbReference type="InterPro" id="IPR000504">
    <property type="entry name" value="RRM_dom"/>
</dbReference>
<organism evidence="4 5">
    <name type="scientific">Candidatus Kaiserbacteria bacterium CG10_big_fil_rev_8_21_14_0_10_51_14</name>
    <dbReference type="NCBI Taxonomy" id="1974610"/>
    <lineage>
        <taxon>Bacteria</taxon>
        <taxon>Candidatus Kaiseribacteriota</taxon>
    </lineage>
</organism>
<feature type="domain" description="RRM" evidence="3">
    <location>
        <begin position="3"/>
        <end position="81"/>
    </location>
</feature>
<dbReference type="InterPro" id="IPR035979">
    <property type="entry name" value="RBD_domain_sf"/>
</dbReference>
<dbReference type="PROSITE" id="PS50102">
    <property type="entry name" value="RRM"/>
    <property type="match status" value="1"/>
</dbReference>
<dbReference type="SUPFAM" id="SSF54928">
    <property type="entry name" value="RNA-binding domain, RBD"/>
    <property type="match status" value="1"/>
</dbReference>
<keyword evidence="1" id="KW-0694">RNA-binding</keyword>
<dbReference type="CDD" id="cd21608">
    <property type="entry name" value="RRM2_NsCP33_like"/>
    <property type="match status" value="1"/>
</dbReference>
<evidence type="ECO:0000256" key="2">
    <source>
        <dbReference type="SAM" id="MobiDB-lite"/>
    </source>
</evidence>
<comment type="caution">
    <text evidence="4">The sequence shown here is derived from an EMBL/GenBank/DDBJ whole genome shotgun (WGS) entry which is preliminary data.</text>
</comment>
<dbReference type="SMART" id="SM00360">
    <property type="entry name" value="RRM"/>
    <property type="match status" value="1"/>
</dbReference>
<feature type="region of interest" description="Disordered" evidence="2">
    <location>
        <begin position="72"/>
        <end position="115"/>
    </location>
</feature>
<dbReference type="Pfam" id="PF00076">
    <property type="entry name" value="RRM_1"/>
    <property type="match status" value="1"/>
</dbReference>
<dbReference type="AlphaFoldDB" id="A0A2H0UB33"/>
<dbReference type="Gene3D" id="3.30.70.330">
    <property type="match status" value="1"/>
</dbReference>
<dbReference type="PANTHER" id="PTHR48027">
    <property type="entry name" value="HETEROGENEOUS NUCLEAR RIBONUCLEOPROTEIN 87F-RELATED"/>
    <property type="match status" value="1"/>
</dbReference>
<accession>A0A2H0UB33</accession>
<dbReference type="EMBL" id="PFBK01000008">
    <property type="protein sequence ID" value="PIR83597.1"/>
    <property type="molecule type" value="Genomic_DNA"/>
</dbReference>
<reference evidence="5" key="1">
    <citation type="submission" date="2017-09" db="EMBL/GenBank/DDBJ databases">
        <title>Depth-based differentiation of microbial function through sediment-hosted aquifers and enrichment of novel symbionts in the deep terrestrial subsurface.</title>
        <authorList>
            <person name="Probst A.J."/>
            <person name="Ladd B."/>
            <person name="Jarett J.K."/>
            <person name="Geller-Mcgrath D.E."/>
            <person name="Sieber C.M.K."/>
            <person name="Emerson J.B."/>
            <person name="Anantharaman K."/>
            <person name="Thomas B.C."/>
            <person name="Malmstrom R."/>
            <person name="Stieglmeier M."/>
            <person name="Klingl A."/>
            <person name="Woyke T."/>
            <person name="Ryan C.M."/>
            <person name="Banfield J.F."/>
        </authorList>
    </citation>
    <scope>NUCLEOTIDE SEQUENCE [LARGE SCALE GENOMIC DNA]</scope>
</reference>
<evidence type="ECO:0000313" key="4">
    <source>
        <dbReference type="EMBL" id="PIR83597.1"/>
    </source>
</evidence>
<feature type="compositionally biased region" description="Gly residues" evidence="2">
    <location>
        <begin position="92"/>
        <end position="115"/>
    </location>
</feature>
<gene>
    <name evidence="4" type="ORF">COU18_02855</name>
</gene>
<dbReference type="GO" id="GO:0003723">
    <property type="term" value="F:RNA binding"/>
    <property type="evidence" value="ECO:0007669"/>
    <property type="project" value="UniProtKB-KW"/>
</dbReference>
<evidence type="ECO:0000259" key="3">
    <source>
        <dbReference type="PROSITE" id="PS50102"/>
    </source>
</evidence>
<proteinExistence type="predicted"/>
<evidence type="ECO:0000313" key="5">
    <source>
        <dbReference type="Proteomes" id="UP000231192"/>
    </source>
</evidence>
<protein>
    <submittedName>
        <fullName evidence="4">RNA-binding protein</fullName>
    </submittedName>
</protein>
<evidence type="ECO:0000256" key="1">
    <source>
        <dbReference type="ARBA" id="ARBA00022884"/>
    </source>
</evidence>
<sequence length="115" mass="12204">MAKKLYVGGLPYSTSDTELKDAFAQAGAVESAVIIMDKMSGRSKGFGFVEMSSDEEAQKAIEMWNGKDFGGRSLTVNEARPMEDRPRRDFRGGGNDRGGYGGGRGGNGGGGGRSW</sequence>
<dbReference type="Proteomes" id="UP000231192">
    <property type="component" value="Unassembled WGS sequence"/>
</dbReference>
<dbReference type="InterPro" id="IPR052462">
    <property type="entry name" value="SLIRP/GR-RBP-like"/>
</dbReference>
<name>A0A2H0UB33_9BACT</name>
<dbReference type="InterPro" id="IPR012677">
    <property type="entry name" value="Nucleotide-bd_a/b_plait_sf"/>
</dbReference>